<dbReference type="AlphaFoldDB" id="A0AA49X8V4"/>
<evidence type="ECO:0000256" key="6">
    <source>
        <dbReference type="SAM" id="Phobius"/>
    </source>
</evidence>
<feature type="transmembrane region" description="Helical" evidence="6">
    <location>
        <begin position="595"/>
        <end position="618"/>
    </location>
</feature>
<dbReference type="Pfam" id="PF02365">
    <property type="entry name" value="NAM"/>
    <property type="match status" value="1"/>
</dbReference>
<comment type="subcellular location">
    <subcellularLocation>
        <location evidence="1">Nucleus</location>
    </subcellularLocation>
</comment>
<keyword evidence="5" id="KW-0539">Nucleus</keyword>
<reference evidence="8" key="1">
    <citation type="submission" date="2023-04" db="EMBL/GenBank/DDBJ databases">
        <title>Identification and analysis of NAC gene family in Rheum palmatum L. based on full-length transcriptome sequencing.</title>
        <authorList>
            <person name="Hao G.X."/>
            <person name="Zhang G."/>
            <person name="Li Y.M."/>
        </authorList>
    </citation>
    <scope>NUCLEOTIDE SEQUENCE</scope>
</reference>
<evidence type="ECO:0000259" key="7">
    <source>
        <dbReference type="PROSITE" id="PS51005"/>
    </source>
</evidence>
<dbReference type="GO" id="GO:0006355">
    <property type="term" value="P:regulation of DNA-templated transcription"/>
    <property type="evidence" value="ECO:0007669"/>
    <property type="project" value="InterPro"/>
</dbReference>
<protein>
    <submittedName>
        <fullName evidence="8">NAC transcription factor 3</fullName>
    </submittedName>
</protein>
<evidence type="ECO:0000313" key="8">
    <source>
        <dbReference type="EMBL" id="WLO57462.1"/>
    </source>
</evidence>
<dbReference type="GO" id="GO:0005634">
    <property type="term" value="C:nucleus"/>
    <property type="evidence" value="ECO:0007669"/>
    <property type="project" value="UniProtKB-SubCell"/>
</dbReference>
<dbReference type="InterPro" id="IPR003441">
    <property type="entry name" value="NAC-dom"/>
</dbReference>
<name>A0AA49X8V4_RHEPA</name>
<dbReference type="InterPro" id="IPR036093">
    <property type="entry name" value="NAC_dom_sf"/>
</dbReference>
<evidence type="ECO:0000256" key="1">
    <source>
        <dbReference type="ARBA" id="ARBA00004123"/>
    </source>
</evidence>
<keyword evidence="3" id="KW-0238">DNA-binding</keyword>
<dbReference type="PROSITE" id="PS51005">
    <property type="entry name" value="NAC"/>
    <property type="match status" value="1"/>
</dbReference>
<dbReference type="EMBL" id="OQ884987">
    <property type="protein sequence ID" value="WLO57462.1"/>
    <property type="molecule type" value="mRNA"/>
</dbReference>
<keyword evidence="6" id="KW-1133">Transmembrane helix</keyword>
<dbReference type="FunFam" id="2.170.150.80:FF:000002">
    <property type="entry name" value="Nac domain-containing protein 86"/>
    <property type="match status" value="1"/>
</dbReference>
<sequence>MGKNGGGSSTSLAPGFRFHPTDEELVSYYLKRKVSGKPFRFDAISDIDVYKTEPWDLPGLSKLKSRDLEWYFFSNLDKKYGNGSRTNRATIEGYWKTTGKDRPVQHRSRVVGMKKTLVYHRGRAPRGERSNWVMHEYKLVDEELEKNVVPQEAFVLCRIFHKSGSGPKNGEQYGAPFVEEEWEEDDNEVAILPSATAAEVIVTDESVLEENYLNQPLERSPPLLNFYQGDSSSFAETLAENESSSLTVVNQQQIGQETNDDHKLSNLLAHLEPEAVNNCYAAQPTNILSQAPINYIPGEQSLNNVNSAPLDEGFYLEANDLLEPIGEDSSDFQLLDEYLGYCDANNDIGQYLEFDSSDMLDVNDILNDQAFPTDQNLDQTSVQPSKLYQQLPVAYNVESASCSQQVMAKQEYKPDNDIGQYLSFDSSDFFDADNILNDQAFFPDQNLDQVYKQPYAFDQQLPEAYSASGASSSEQVMVVQNLNSDSSYSFMKQASQMLGNFPASPAFASELPTKDIAAKLHAFMHSSEPPVHVADGKTTRIRDVSVNDNAMNWSLDKRGNVNVVLSFNLPEGIVGPAGIQALTGLMSRKMTSRGWLYVLFFAVMVFCISAKVDTCIYAR</sequence>
<keyword evidence="2" id="KW-0805">Transcription regulation</keyword>
<proteinExistence type="evidence at transcript level"/>
<keyword evidence="6" id="KW-0812">Transmembrane</keyword>
<evidence type="ECO:0000256" key="4">
    <source>
        <dbReference type="ARBA" id="ARBA00023163"/>
    </source>
</evidence>
<dbReference type="PANTHER" id="PTHR31744:SF210">
    <property type="entry name" value="NAC DOMAIN-CONTAINING PROTEIN 86-LIKE"/>
    <property type="match status" value="1"/>
</dbReference>
<accession>A0AA49X8V4</accession>
<keyword evidence="4" id="KW-0804">Transcription</keyword>
<evidence type="ECO:0000256" key="3">
    <source>
        <dbReference type="ARBA" id="ARBA00023125"/>
    </source>
</evidence>
<keyword evidence="6" id="KW-0472">Membrane</keyword>
<dbReference type="PANTHER" id="PTHR31744">
    <property type="entry name" value="PROTEIN CUP-SHAPED COTYLEDON 2-RELATED"/>
    <property type="match status" value="1"/>
</dbReference>
<dbReference type="SUPFAM" id="SSF101941">
    <property type="entry name" value="NAC domain"/>
    <property type="match status" value="1"/>
</dbReference>
<evidence type="ECO:0000256" key="5">
    <source>
        <dbReference type="ARBA" id="ARBA00023242"/>
    </source>
</evidence>
<dbReference type="Gene3D" id="2.170.150.80">
    <property type="entry name" value="NAC domain"/>
    <property type="match status" value="1"/>
</dbReference>
<evidence type="ECO:0000256" key="2">
    <source>
        <dbReference type="ARBA" id="ARBA00023015"/>
    </source>
</evidence>
<feature type="domain" description="NAC" evidence="7">
    <location>
        <begin position="12"/>
        <end position="162"/>
    </location>
</feature>
<dbReference type="GO" id="GO:0003677">
    <property type="term" value="F:DNA binding"/>
    <property type="evidence" value="ECO:0007669"/>
    <property type="project" value="UniProtKB-KW"/>
</dbReference>
<gene>
    <name evidence="8" type="primary">NAC3</name>
</gene>
<organism evidence="8">
    <name type="scientific">Rheum palmatum</name>
    <name type="common">Chinese rhubarb</name>
    <dbReference type="NCBI Taxonomy" id="137221"/>
    <lineage>
        <taxon>Eukaryota</taxon>
        <taxon>Viridiplantae</taxon>
        <taxon>Streptophyta</taxon>
        <taxon>Embryophyta</taxon>
        <taxon>Tracheophyta</taxon>
        <taxon>Spermatophyta</taxon>
        <taxon>Magnoliopsida</taxon>
        <taxon>eudicotyledons</taxon>
        <taxon>Gunneridae</taxon>
        <taxon>Pentapetalae</taxon>
        <taxon>Caryophyllales</taxon>
        <taxon>Polygonaceae</taxon>
        <taxon>Polygonoideae</taxon>
        <taxon>Rumiceae</taxon>
        <taxon>Rheum</taxon>
    </lineage>
</organism>